<accession>A0ABU6BSV2</accession>
<comment type="caution">
    <text evidence="1">The sequence shown here is derived from an EMBL/GenBank/DDBJ whole genome shotgun (WGS) entry which is preliminary data.</text>
</comment>
<organism evidence="1 2">
    <name type="scientific">Pseudomonas paracarnis</name>
    <dbReference type="NCBI Taxonomy" id="2750625"/>
    <lineage>
        <taxon>Bacteria</taxon>
        <taxon>Pseudomonadati</taxon>
        <taxon>Pseudomonadota</taxon>
        <taxon>Gammaproteobacteria</taxon>
        <taxon>Pseudomonadales</taxon>
        <taxon>Pseudomonadaceae</taxon>
        <taxon>Pseudomonas</taxon>
    </lineage>
</organism>
<protein>
    <submittedName>
        <fullName evidence="1">Uncharacterized protein</fullName>
    </submittedName>
</protein>
<sequence length="144" mass="16564">MIFMKIDRSKIFDYVSARFNEVAPLTSAALDNIKRYSVQKHKDKIVFIGQFEVQGDDLDSTITIYKNGNIKFEYFMFGIPAMASSTYKIVDVYEAIERQFVSIVLGQVNEKPKESPSRFSLDAEQTVDFIAKTITFDFDREMGI</sequence>
<proteinExistence type="predicted"/>
<evidence type="ECO:0000313" key="1">
    <source>
        <dbReference type="EMBL" id="MEB3782415.1"/>
    </source>
</evidence>
<dbReference type="Proteomes" id="UP001336015">
    <property type="component" value="Unassembled WGS sequence"/>
</dbReference>
<gene>
    <name evidence="1" type="ORF">LLW09_07585</name>
</gene>
<keyword evidence="2" id="KW-1185">Reference proteome</keyword>
<dbReference type="EMBL" id="JAJGWQ010000003">
    <property type="protein sequence ID" value="MEB3782415.1"/>
    <property type="molecule type" value="Genomic_DNA"/>
</dbReference>
<name>A0ABU6BSV2_9PSED</name>
<dbReference type="RefSeq" id="WP_181073617.1">
    <property type="nucleotide sequence ID" value="NZ_JAJGWQ010000003.1"/>
</dbReference>
<evidence type="ECO:0000313" key="2">
    <source>
        <dbReference type="Proteomes" id="UP001336015"/>
    </source>
</evidence>
<reference evidence="1 2" key="1">
    <citation type="journal article" date="2023" name="Int J Dairy Technol">
        <title>Genome based analysis of Pseudomonas paracarnis RQ057, a strain responsible for blue discoloration spoilage in processed cheese.</title>
        <authorList>
            <person name="Rodrigues Rd.S."/>
            <person name="Machado S.G."/>
            <person name="de Carvalho A.F."/>
            <person name="Nero L.A."/>
        </authorList>
    </citation>
    <scope>NUCLEOTIDE SEQUENCE [LARGE SCALE GENOMIC DNA]</scope>
    <source>
        <strain evidence="1 2">RQ057</strain>
    </source>
</reference>